<dbReference type="AlphaFoldDB" id="A0A2S3IRW8"/>
<proteinExistence type="predicted"/>
<dbReference type="Proteomes" id="UP000243499">
    <property type="component" value="Chromosome 9"/>
</dbReference>
<sequence length="99" mass="11400">MQAEVGREGRLPRAPKGTVRSVLEFPIFVIPSACPLDYPLFFGAIGVMDRVSWWRAGNVLMCWPRWRAGNVPPSIRLYIYIVRISISQSHRRQFQQISV</sequence>
<reference evidence="1" key="1">
    <citation type="submission" date="2018-04" db="EMBL/GenBank/DDBJ databases">
        <title>WGS assembly of Panicum hallii.</title>
        <authorList>
            <person name="Lovell J."/>
            <person name="Jenkins J."/>
            <person name="Lowry D."/>
            <person name="Mamidi S."/>
            <person name="Sreedasyam A."/>
            <person name="Weng X."/>
            <person name="Barry K."/>
            <person name="Bonette J."/>
            <person name="Campitelli B."/>
            <person name="Daum C."/>
            <person name="Gordon S."/>
            <person name="Gould B."/>
            <person name="Lipzen A."/>
            <person name="Macqueen A."/>
            <person name="Palacio-Mejia J."/>
            <person name="Plott C."/>
            <person name="Shakirov E."/>
            <person name="Shu S."/>
            <person name="Yoshinaga Y."/>
            <person name="Zane M."/>
            <person name="Rokhsar D."/>
            <person name="Grimwood J."/>
            <person name="Schmutz J."/>
            <person name="Juenger T."/>
        </authorList>
    </citation>
    <scope>NUCLEOTIDE SEQUENCE [LARGE SCALE GENOMIC DNA]</scope>
    <source>
        <strain evidence="1">FIL2</strain>
    </source>
</reference>
<protein>
    <submittedName>
        <fullName evidence="1">Uncharacterized protein</fullName>
    </submittedName>
</protein>
<organism evidence="1">
    <name type="scientific">Panicum hallii</name>
    <dbReference type="NCBI Taxonomy" id="206008"/>
    <lineage>
        <taxon>Eukaryota</taxon>
        <taxon>Viridiplantae</taxon>
        <taxon>Streptophyta</taxon>
        <taxon>Embryophyta</taxon>
        <taxon>Tracheophyta</taxon>
        <taxon>Spermatophyta</taxon>
        <taxon>Magnoliopsida</taxon>
        <taxon>Liliopsida</taxon>
        <taxon>Poales</taxon>
        <taxon>Poaceae</taxon>
        <taxon>PACMAD clade</taxon>
        <taxon>Panicoideae</taxon>
        <taxon>Panicodae</taxon>
        <taxon>Paniceae</taxon>
        <taxon>Panicinae</taxon>
        <taxon>Panicum</taxon>
        <taxon>Panicum sect. Panicum</taxon>
    </lineage>
</organism>
<name>A0A2S3IRW8_9POAL</name>
<dbReference type="Gramene" id="PAN50328">
    <property type="protein sequence ID" value="PAN50328"/>
    <property type="gene ID" value="PAHAL_9G513000"/>
</dbReference>
<gene>
    <name evidence="1" type="ORF">PAHAL_9G513000</name>
</gene>
<dbReference type="EMBL" id="CM008054">
    <property type="protein sequence ID" value="PAN50328.1"/>
    <property type="molecule type" value="Genomic_DNA"/>
</dbReference>
<accession>A0A2S3IRW8</accession>
<evidence type="ECO:0000313" key="1">
    <source>
        <dbReference type="EMBL" id="PAN50328.1"/>
    </source>
</evidence>